<dbReference type="Proteomes" id="UP001059576">
    <property type="component" value="Chromosome"/>
</dbReference>
<name>A0ABY5J0E8_9BACT</name>
<organism evidence="2 3">
    <name type="scientific">Mycoplasmopsis equigenitalium</name>
    <dbReference type="NCBI Taxonomy" id="114883"/>
    <lineage>
        <taxon>Bacteria</taxon>
        <taxon>Bacillati</taxon>
        <taxon>Mycoplasmatota</taxon>
        <taxon>Mycoplasmoidales</taxon>
        <taxon>Metamycoplasmataceae</taxon>
        <taxon>Mycoplasmopsis</taxon>
    </lineage>
</organism>
<keyword evidence="3" id="KW-1185">Reference proteome</keyword>
<feature type="chain" id="PRO_5045582928" description="Lipoprotein" evidence="1">
    <location>
        <begin position="24"/>
        <end position="1195"/>
    </location>
</feature>
<feature type="signal peptide" evidence="1">
    <location>
        <begin position="1"/>
        <end position="23"/>
    </location>
</feature>
<evidence type="ECO:0000313" key="2">
    <source>
        <dbReference type="EMBL" id="UUD36733.1"/>
    </source>
</evidence>
<dbReference type="EMBL" id="CP101808">
    <property type="protein sequence ID" value="UUD36733.1"/>
    <property type="molecule type" value="Genomic_DNA"/>
</dbReference>
<keyword evidence="1" id="KW-0732">Signal</keyword>
<evidence type="ECO:0008006" key="4">
    <source>
        <dbReference type="Google" id="ProtNLM"/>
    </source>
</evidence>
<sequence>MKKKTLKFLFTSPLAVLPVLISAQCGNSGSNIKEEDYLYKIGDQKFLSKNDAIDFLAKQAEKREEIEYDRIFIQDDQKIADNYRIIDEILSEHIKSQDYNMVITLDELKKYLNSNGYLDSNSDGYNQIDITNQDKNVLVYRGKDGIAYENEEEAILSYFNLNRLYTLGYDLIEKKKGSVIECEKKKKVYLSKEEVNNVLLKEINDIESNNPGTSESEKIRLFFEKTHILEKVDNNNNDNYILKIGNDTIIYDKNWRSKTDFFVRNHINRYFKIDNKFYTKEEILNDKFKILGDLTTFNVLKVNSTAGYASYLVDTDKTDKYLLYGDYVHKSVSDAIKQFSNPDKWAKSNASNHDSYHLTENAYLVNSFADFIIKNFNSQKGAVNKGIEQTMHRIYGVEKSEALEYFGDNFIKNIDIFHICDVIDEIEAFLNEAKKIKNQTTQESLYDRLNSIIKMMKRGHKGTLMAQIPVTYFASLSFLIENRASDKMIYVFKKFYKTLITYFNDVFKSLLQDLYLKNNGTPLDLWEEFKANGFDADINMNINAFANLLANSEYITNGLKVIKNSYINVAQKCAQQEIEDLSYHSEISSLPYYDRLRKVFNTFKTLNEGKFVKYDAVSNKYIINSSNSLNFYDMNFLNRLVVHSSLSAGNQFIELGKDKYKKDLSEFKLSLSNLNFSEIDDMQLSKAEETIGLMKKYYLRENRPDELAWLESLDATNNKDMISLIEKVEKFNSDEFSRLYKTDEIAKKNIEEANKVIKKYKKDAKLQKIAKNIASYTDIAVAVFNTGLDWANFLMNSEVNSQTIMEQLLKTSNQVMDFVLAIPSGPIGTLVKIGLKFSLSIIQEGIGHTEYIDYSFIDPEQPNNKYVWNGGKTISRFWGLWKDEKLTIRDAKLLEPVKFIDAFNQTTYYYKGEKYTESEVNAIYNLIVENFNVSNFANEVVYSIYDKNNVSLITAGKDANAFHTPEECLEDFYINRILEFKETNYTFQGNNLENSLSSLSSLKDALINFVKKLEPTYIVQIPKNDRGIPKDQNGASVNLLDDLEKVKNDIINSENAQNYIFFNNRFYKQGSAPLQYEVVKKNLMNEFKKRIFVHSKYVAKSKLITEQNYDKLYPLQKVRIHTIEANGLRYHYLSLNNAIKKLLSPDMLNIKPIDTPKRILNYLIFNGEEFDSYDALKKYIEKFIDMYLIVKKSKE</sequence>
<protein>
    <recommendedName>
        <fullName evidence="4">Lipoprotein</fullName>
    </recommendedName>
</protein>
<dbReference type="RefSeq" id="WP_129723202.1">
    <property type="nucleotide sequence ID" value="NZ_CP101808.1"/>
</dbReference>
<gene>
    <name evidence="2" type="ORF">NPA09_02415</name>
</gene>
<evidence type="ECO:0000313" key="3">
    <source>
        <dbReference type="Proteomes" id="UP001059576"/>
    </source>
</evidence>
<proteinExistence type="predicted"/>
<evidence type="ECO:0000256" key="1">
    <source>
        <dbReference type="SAM" id="SignalP"/>
    </source>
</evidence>
<accession>A0ABY5J0E8</accession>
<reference evidence="2" key="1">
    <citation type="submission" date="2022-07" db="EMBL/GenBank/DDBJ databases">
        <title>Complete genome of Mycoplasma equigenitalium type strain T37.</title>
        <authorList>
            <person name="Spergser J."/>
        </authorList>
    </citation>
    <scope>NUCLEOTIDE SEQUENCE</scope>
    <source>
        <strain evidence="2">T37</strain>
    </source>
</reference>